<dbReference type="SFLD" id="SFLDG01129">
    <property type="entry name" value="C1.5:_HAD__Beta-PGM__Phosphata"/>
    <property type="match status" value="1"/>
</dbReference>
<dbReference type="PANTHER" id="PTHR43434:SF26">
    <property type="entry name" value="PYROPHOSPHATASE PPAX"/>
    <property type="match status" value="1"/>
</dbReference>
<dbReference type="Pfam" id="PF00293">
    <property type="entry name" value="NUDIX"/>
    <property type="match status" value="1"/>
</dbReference>
<dbReference type="SFLD" id="SFLDS00003">
    <property type="entry name" value="Haloacid_Dehalogenase"/>
    <property type="match status" value="1"/>
</dbReference>
<dbReference type="Gene3D" id="6.10.250.1120">
    <property type="match status" value="1"/>
</dbReference>
<dbReference type="CDD" id="cd18889">
    <property type="entry name" value="NUDIX_ADPRase"/>
    <property type="match status" value="1"/>
</dbReference>
<name>A0A4R2EV97_9BACT</name>
<dbReference type="InterPro" id="IPR059176">
    <property type="entry name" value="UDP-X_N"/>
</dbReference>
<dbReference type="NCBIfam" id="TIGR01549">
    <property type="entry name" value="HAD-SF-IA-v1"/>
    <property type="match status" value="1"/>
</dbReference>
<dbReference type="InterPro" id="IPR006439">
    <property type="entry name" value="HAD-SF_hydro_IA"/>
</dbReference>
<dbReference type="SUPFAM" id="SSF56784">
    <property type="entry name" value="HAD-like"/>
    <property type="match status" value="1"/>
</dbReference>
<dbReference type="InterPro" id="IPR023198">
    <property type="entry name" value="PGP-like_dom2"/>
</dbReference>
<dbReference type="Gene3D" id="3.40.50.1000">
    <property type="entry name" value="HAD superfamily/HAD-like"/>
    <property type="match status" value="1"/>
</dbReference>
<dbReference type="SFLD" id="SFLDG01135">
    <property type="entry name" value="C1.5.6:_HAD__Beta-PGM__Phospha"/>
    <property type="match status" value="1"/>
</dbReference>
<dbReference type="InterPro" id="IPR036412">
    <property type="entry name" value="HAD-like_sf"/>
</dbReference>
<reference evidence="2 3" key="1">
    <citation type="submission" date="2019-03" db="EMBL/GenBank/DDBJ databases">
        <title>Genomic Encyclopedia of Archaeal and Bacterial Type Strains, Phase II (KMG-II): from individual species to whole genera.</title>
        <authorList>
            <person name="Goeker M."/>
        </authorList>
    </citation>
    <scope>NUCLEOTIDE SEQUENCE [LARGE SCALE GENOMIC DNA]</scope>
    <source>
        <strain evidence="2 3">RL-C</strain>
    </source>
</reference>
<dbReference type="PROSITE" id="PS51462">
    <property type="entry name" value="NUDIX"/>
    <property type="match status" value="1"/>
</dbReference>
<sequence>MKYTHIIFDIDGTLIDTETAALTSLQDTIFELQHRKIEIEDLRYTFGIPSEVTLRELGVGDIQAGCRTWNDNMKKYFRTISVFDGIETLVKELKSQHYRLGIITSKTRTEYENDFLPFALGDYFDTVITVEDTPRPKPSPDPILKYLELTGAKKEEVLYIGDSTYDMQCALDADVDFGLARWGCHSVRHIYATHYFSTPKDVSYLLSKNTDAYSEMPWLSWAMELQFIAQAGLTYSKDSFDIERFERMREIAAEIMSHKSGITMEHVKSIFCNEEGFQTPKLDTRAAIFQNSKILLVRETNGTWSLPGGWVDVNQTIKTNTVKEVKEEAGLDVVPVRLIAVQDRNMHNVPLYAYGICKAFVLCEVVGGTFTTNCETTHSGYFALDELPPLALEKNNEEQIKLCFEAYHSGSSWQVVFD</sequence>
<evidence type="ECO:0000313" key="2">
    <source>
        <dbReference type="EMBL" id="TCN73064.1"/>
    </source>
</evidence>
<dbReference type="Gene3D" id="1.10.150.240">
    <property type="entry name" value="Putative phosphatase, domain 2"/>
    <property type="match status" value="1"/>
</dbReference>
<dbReference type="Pfam" id="PF13419">
    <property type="entry name" value="HAD_2"/>
    <property type="match status" value="1"/>
</dbReference>
<dbReference type="EMBL" id="SLWB01000001">
    <property type="protein sequence ID" value="TCN73064.1"/>
    <property type="molecule type" value="Genomic_DNA"/>
</dbReference>
<organism evidence="2 3">
    <name type="scientific">Acetobacteroides hydrogenigenes</name>
    <dbReference type="NCBI Taxonomy" id="979970"/>
    <lineage>
        <taxon>Bacteria</taxon>
        <taxon>Pseudomonadati</taxon>
        <taxon>Bacteroidota</taxon>
        <taxon>Bacteroidia</taxon>
        <taxon>Bacteroidales</taxon>
        <taxon>Rikenellaceae</taxon>
        <taxon>Acetobacteroides</taxon>
    </lineage>
</organism>
<dbReference type="Pfam" id="PF12535">
    <property type="entry name" value="Nudix_N"/>
    <property type="match status" value="1"/>
</dbReference>
<dbReference type="OrthoDB" id="9804442at2"/>
<dbReference type="PANTHER" id="PTHR43434">
    <property type="entry name" value="PHOSPHOGLYCOLATE PHOSPHATASE"/>
    <property type="match status" value="1"/>
</dbReference>
<dbReference type="InterPro" id="IPR041492">
    <property type="entry name" value="HAD_2"/>
</dbReference>
<accession>A0A4R2EV97</accession>
<dbReference type="GO" id="GO:0008967">
    <property type="term" value="F:phosphoglycolate phosphatase activity"/>
    <property type="evidence" value="ECO:0007669"/>
    <property type="project" value="TreeGrafter"/>
</dbReference>
<keyword evidence="2" id="KW-0378">Hydrolase</keyword>
<dbReference type="GO" id="GO:0006281">
    <property type="term" value="P:DNA repair"/>
    <property type="evidence" value="ECO:0007669"/>
    <property type="project" value="TreeGrafter"/>
</dbReference>
<evidence type="ECO:0000259" key="1">
    <source>
        <dbReference type="PROSITE" id="PS51462"/>
    </source>
</evidence>
<dbReference type="Proteomes" id="UP000294830">
    <property type="component" value="Unassembled WGS sequence"/>
</dbReference>
<dbReference type="InterPro" id="IPR015797">
    <property type="entry name" value="NUDIX_hydrolase-like_dom_sf"/>
</dbReference>
<comment type="caution">
    <text evidence="2">The sequence shown here is derived from an EMBL/GenBank/DDBJ whole genome shotgun (WGS) entry which is preliminary data.</text>
</comment>
<dbReference type="Gene3D" id="3.90.79.10">
    <property type="entry name" value="Nucleoside Triphosphate Pyrophosphohydrolase"/>
    <property type="match status" value="1"/>
</dbReference>
<evidence type="ECO:0000313" key="3">
    <source>
        <dbReference type="Proteomes" id="UP000294830"/>
    </source>
</evidence>
<keyword evidence="3" id="KW-1185">Reference proteome</keyword>
<dbReference type="SUPFAM" id="SSF55811">
    <property type="entry name" value="Nudix"/>
    <property type="match status" value="1"/>
</dbReference>
<proteinExistence type="predicted"/>
<dbReference type="InterPro" id="IPR023214">
    <property type="entry name" value="HAD_sf"/>
</dbReference>
<feature type="domain" description="Nudix hydrolase" evidence="1">
    <location>
        <begin position="279"/>
        <end position="406"/>
    </location>
</feature>
<dbReference type="GO" id="GO:0005829">
    <property type="term" value="C:cytosol"/>
    <property type="evidence" value="ECO:0007669"/>
    <property type="project" value="TreeGrafter"/>
</dbReference>
<protein>
    <submittedName>
        <fullName evidence="2">HAD superfamily hydrolase (TIGR01549 family)</fullName>
    </submittedName>
</protein>
<dbReference type="InterPro" id="IPR050155">
    <property type="entry name" value="HAD-like_hydrolase_sf"/>
</dbReference>
<gene>
    <name evidence="2" type="ORF">CLV25_101282</name>
</gene>
<dbReference type="InterPro" id="IPR000086">
    <property type="entry name" value="NUDIX_hydrolase_dom"/>
</dbReference>
<dbReference type="AlphaFoldDB" id="A0A4R2EV97"/>